<evidence type="ECO:0000256" key="1">
    <source>
        <dbReference type="ARBA" id="ARBA00004496"/>
    </source>
</evidence>
<dbReference type="InterPro" id="IPR043135">
    <property type="entry name" value="Fur_C"/>
</dbReference>
<evidence type="ECO:0000256" key="5">
    <source>
        <dbReference type="ARBA" id="ARBA00022833"/>
    </source>
</evidence>
<evidence type="ECO:0000313" key="12">
    <source>
        <dbReference type="Proteomes" id="UP000000292"/>
    </source>
</evidence>
<proteinExistence type="inferred from homology"/>
<feature type="binding site" evidence="9">
    <location>
        <position position="101"/>
    </location>
    <ligand>
        <name>Zn(2+)</name>
        <dbReference type="ChEBI" id="CHEBI:29105"/>
    </ligand>
</feature>
<feature type="binding site" evidence="9">
    <location>
        <position position="138"/>
    </location>
    <ligand>
        <name>Zn(2+)</name>
        <dbReference type="ChEBI" id="CHEBI:29105"/>
    </ligand>
</feature>
<dbReference type="AlphaFoldDB" id="F8IK92"/>
<dbReference type="GO" id="GO:1900376">
    <property type="term" value="P:regulation of secondary metabolite biosynthetic process"/>
    <property type="evidence" value="ECO:0007669"/>
    <property type="project" value="TreeGrafter"/>
</dbReference>
<dbReference type="PANTHER" id="PTHR33202">
    <property type="entry name" value="ZINC UPTAKE REGULATION PROTEIN"/>
    <property type="match status" value="1"/>
</dbReference>
<keyword evidence="3" id="KW-0963">Cytoplasm</keyword>
<dbReference type="GO" id="GO:0008270">
    <property type="term" value="F:zinc ion binding"/>
    <property type="evidence" value="ECO:0007669"/>
    <property type="project" value="TreeGrafter"/>
</dbReference>
<dbReference type="Gene3D" id="3.30.1490.190">
    <property type="match status" value="1"/>
</dbReference>
<keyword evidence="4" id="KW-0678">Repressor</keyword>
<dbReference type="GO" id="GO:0000976">
    <property type="term" value="F:transcription cis-regulatory region binding"/>
    <property type="evidence" value="ECO:0007669"/>
    <property type="project" value="TreeGrafter"/>
</dbReference>
<dbReference type="InterPro" id="IPR036388">
    <property type="entry name" value="WH-like_DNA-bd_sf"/>
</dbReference>
<keyword evidence="8" id="KW-0804">Transcription</keyword>
<organism evidence="11 12">
    <name type="scientific">Alicyclobacillus acidocaldarius (strain Tc-4-1)</name>
    <name type="common">Bacillus acidocaldarius</name>
    <dbReference type="NCBI Taxonomy" id="1048834"/>
    <lineage>
        <taxon>Bacteria</taxon>
        <taxon>Bacillati</taxon>
        <taxon>Bacillota</taxon>
        <taxon>Bacilli</taxon>
        <taxon>Bacillales</taxon>
        <taxon>Alicyclobacillaceae</taxon>
        <taxon>Alicyclobacillus</taxon>
    </lineage>
</organism>
<name>F8IK92_ALIAT</name>
<comment type="subcellular location">
    <subcellularLocation>
        <location evidence="1">Cytoplasm</location>
    </subcellularLocation>
</comment>
<evidence type="ECO:0000256" key="2">
    <source>
        <dbReference type="ARBA" id="ARBA00007957"/>
    </source>
</evidence>
<dbReference type="GO" id="GO:0045892">
    <property type="term" value="P:negative regulation of DNA-templated transcription"/>
    <property type="evidence" value="ECO:0007669"/>
    <property type="project" value="TreeGrafter"/>
</dbReference>
<evidence type="ECO:0000256" key="10">
    <source>
        <dbReference type="PIRSR" id="PIRSR602481-2"/>
    </source>
</evidence>
<feature type="binding site" evidence="10">
    <location>
        <position position="95"/>
    </location>
    <ligand>
        <name>Fe cation</name>
        <dbReference type="ChEBI" id="CHEBI:24875"/>
    </ligand>
</feature>
<evidence type="ECO:0000256" key="3">
    <source>
        <dbReference type="ARBA" id="ARBA00022490"/>
    </source>
</evidence>
<dbReference type="Proteomes" id="UP000000292">
    <property type="component" value="Chromosome"/>
</dbReference>
<gene>
    <name evidence="11" type="primary">zurR</name>
    <name evidence="11" type="ordered locus">TC41_2907</name>
</gene>
<protein>
    <submittedName>
        <fullName evidence="11">Ferric uptake regulator, Fur family</fullName>
    </submittedName>
</protein>
<dbReference type="InterPro" id="IPR036390">
    <property type="entry name" value="WH_DNA-bd_sf"/>
</dbReference>
<keyword evidence="6" id="KW-0805">Transcription regulation</keyword>
<feature type="binding site" evidence="10">
    <location>
        <position position="130"/>
    </location>
    <ligand>
        <name>Fe cation</name>
        <dbReference type="ChEBI" id="CHEBI:24875"/>
    </ligand>
</feature>
<dbReference type="SUPFAM" id="SSF46785">
    <property type="entry name" value="Winged helix' DNA-binding domain"/>
    <property type="match status" value="1"/>
</dbReference>
<keyword evidence="10" id="KW-0408">Iron</keyword>
<dbReference type="InterPro" id="IPR002481">
    <property type="entry name" value="FUR"/>
</dbReference>
<dbReference type="PATRIC" id="fig|1048834.4.peg.2763"/>
<dbReference type="GO" id="GO:0003700">
    <property type="term" value="F:DNA-binding transcription factor activity"/>
    <property type="evidence" value="ECO:0007669"/>
    <property type="project" value="InterPro"/>
</dbReference>
<dbReference type="eggNOG" id="COG0735">
    <property type="taxonomic scope" value="Bacteria"/>
</dbReference>
<comment type="cofactor">
    <cofactor evidence="10">
        <name>Mn(2+)</name>
        <dbReference type="ChEBI" id="CHEBI:29035"/>
    </cofactor>
    <cofactor evidence="10">
        <name>Fe(2+)</name>
        <dbReference type="ChEBI" id="CHEBI:29033"/>
    </cofactor>
    <text evidence="10">Binds 1 Mn(2+) or Fe(2+) ion per subunit.</text>
</comment>
<dbReference type="KEGG" id="aad:TC41_2907"/>
<dbReference type="PANTHER" id="PTHR33202:SF1">
    <property type="entry name" value="FERRIC UPTAKE REGULATION PROTEIN"/>
    <property type="match status" value="1"/>
</dbReference>
<evidence type="ECO:0000256" key="8">
    <source>
        <dbReference type="ARBA" id="ARBA00023163"/>
    </source>
</evidence>
<keyword evidence="5 9" id="KW-0862">Zinc</keyword>
<dbReference type="HOGENOM" id="CLU_096072_5_1_9"/>
<dbReference type="STRING" id="1048834.TC41_2907"/>
<keyword evidence="7" id="KW-0238">DNA-binding</keyword>
<dbReference type="EMBL" id="CP002902">
    <property type="protein sequence ID" value="AEJ44798.1"/>
    <property type="molecule type" value="Genomic_DNA"/>
</dbReference>
<feature type="binding site" evidence="9">
    <location>
        <position position="104"/>
    </location>
    <ligand>
        <name>Zn(2+)</name>
        <dbReference type="ChEBI" id="CHEBI:29105"/>
    </ligand>
</feature>
<accession>F8IK92</accession>
<evidence type="ECO:0000256" key="6">
    <source>
        <dbReference type="ARBA" id="ARBA00023015"/>
    </source>
</evidence>
<evidence type="ECO:0000256" key="9">
    <source>
        <dbReference type="PIRSR" id="PIRSR602481-1"/>
    </source>
</evidence>
<comment type="similarity">
    <text evidence="2">Belongs to the Fur family.</text>
</comment>
<dbReference type="Pfam" id="PF01475">
    <property type="entry name" value="FUR"/>
    <property type="match status" value="1"/>
</dbReference>
<sequence>MHPVHETTASILQALKEAGYKFTGKRRAVVDLFVENRDRYFSAKEVYDHVSQIYPSVSFDTIYRTLGILVEQNVIEPMEFADDRARYRLQCARGHHHHLVCLRCGASIPIEECPIDRIRQQVPNFRIEDHRLEIYGYCHRCADAGGQGS</sequence>
<evidence type="ECO:0000256" key="4">
    <source>
        <dbReference type="ARBA" id="ARBA00022491"/>
    </source>
</evidence>
<dbReference type="CDD" id="cd07153">
    <property type="entry name" value="Fur_like"/>
    <property type="match status" value="1"/>
</dbReference>
<reference evidence="11 12" key="1">
    <citation type="journal article" date="2011" name="J. Bacteriol.">
        <title>Complete Genome Sequence of Alicyclobacillus acidocaldarius Strain Tc-4-1.</title>
        <authorList>
            <person name="Chen Y."/>
            <person name="He Y."/>
            <person name="Zhang B."/>
            <person name="Yang J."/>
            <person name="Li W."/>
            <person name="Dong Z."/>
            <person name="Hu S."/>
        </authorList>
    </citation>
    <scope>NUCLEOTIDE SEQUENCE [LARGE SCALE GENOMIC DNA]</scope>
    <source>
        <strain evidence="11 12">Tc-4-1</strain>
    </source>
</reference>
<evidence type="ECO:0000256" key="7">
    <source>
        <dbReference type="ARBA" id="ARBA00023125"/>
    </source>
</evidence>
<dbReference type="Gene3D" id="1.10.10.10">
    <property type="entry name" value="Winged helix-like DNA-binding domain superfamily/Winged helix DNA-binding domain"/>
    <property type="match status" value="1"/>
</dbReference>
<comment type="cofactor">
    <cofactor evidence="9">
        <name>Zn(2+)</name>
        <dbReference type="ChEBI" id="CHEBI:29105"/>
    </cofactor>
    <text evidence="9">Binds 1 zinc ion per subunit.</text>
</comment>
<reference evidence="12" key="2">
    <citation type="submission" date="2011-06" db="EMBL/GenBank/DDBJ databases">
        <title>The complete genome sequence of Alicyclobacillus acidocaldarius sp. Tc-4-1.</title>
        <authorList>
            <person name="Chen Y."/>
            <person name="He Y."/>
            <person name="Dong Z."/>
            <person name="Hu S."/>
        </authorList>
    </citation>
    <scope>NUCLEOTIDE SEQUENCE [LARGE SCALE GENOMIC DNA]</scope>
    <source>
        <strain evidence="12">Tc-4-1</strain>
    </source>
</reference>
<dbReference type="GO" id="GO:0005737">
    <property type="term" value="C:cytoplasm"/>
    <property type="evidence" value="ECO:0007669"/>
    <property type="project" value="UniProtKB-SubCell"/>
</dbReference>
<feature type="binding site" evidence="9">
    <location>
        <position position="141"/>
    </location>
    <ligand>
        <name>Zn(2+)</name>
        <dbReference type="ChEBI" id="CHEBI:29105"/>
    </ligand>
</feature>
<evidence type="ECO:0000313" key="11">
    <source>
        <dbReference type="EMBL" id="AEJ44798.1"/>
    </source>
</evidence>
<keyword evidence="9" id="KW-0479">Metal-binding</keyword>